<reference evidence="1" key="2">
    <citation type="journal article" date="2024" name="Plant">
        <title>Genomic evolution and insights into agronomic trait innovations of Sesamum species.</title>
        <authorList>
            <person name="Miao H."/>
            <person name="Wang L."/>
            <person name="Qu L."/>
            <person name="Liu H."/>
            <person name="Sun Y."/>
            <person name="Le M."/>
            <person name="Wang Q."/>
            <person name="Wei S."/>
            <person name="Zheng Y."/>
            <person name="Lin W."/>
            <person name="Duan Y."/>
            <person name="Cao H."/>
            <person name="Xiong S."/>
            <person name="Wang X."/>
            <person name="Wei L."/>
            <person name="Li C."/>
            <person name="Ma Q."/>
            <person name="Ju M."/>
            <person name="Zhao R."/>
            <person name="Li G."/>
            <person name="Mu C."/>
            <person name="Tian Q."/>
            <person name="Mei H."/>
            <person name="Zhang T."/>
            <person name="Gao T."/>
            <person name="Zhang H."/>
        </authorList>
    </citation>
    <scope>NUCLEOTIDE SEQUENCE</scope>
    <source>
        <strain evidence="1">G02</strain>
    </source>
</reference>
<sequence length="166" mass="18409">MPFPMRIQPIDALRNDVVKPPVSKSRLRRLFDRPFNSVMRISSAEKQVSGGEKDGGVAPAVPDFEPSSVYLDKMVQNFIEDNNDKQSSAIAAKCGRCNCFNGNSNDSSDDEFGFFSDSFTANSSFIDPSDTLKSLIPCASVAREIYWQTVQKSLKRTAKLAKEKTI</sequence>
<comment type="caution">
    <text evidence="1">The sequence shown here is derived from an EMBL/GenBank/DDBJ whole genome shotgun (WGS) entry which is preliminary data.</text>
</comment>
<reference evidence="1" key="1">
    <citation type="submission" date="2020-06" db="EMBL/GenBank/DDBJ databases">
        <authorList>
            <person name="Li T."/>
            <person name="Hu X."/>
            <person name="Zhang T."/>
            <person name="Song X."/>
            <person name="Zhang H."/>
            <person name="Dai N."/>
            <person name="Sheng W."/>
            <person name="Hou X."/>
            <person name="Wei L."/>
        </authorList>
    </citation>
    <scope>NUCLEOTIDE SEQUENCE</scope>
    <source>
        <strain evidence="1">G02</strain>
        <tissue evidence="1">Leaf</tissue>
    </source>
</reference>
<protein>
    <submittedName>
        <fullName evidence="1">Uncharacterized protein</fullName>
    </submittedName>
</protein>
<proteinExistence type="predicted"/>
<accession>A0AAW2QH85</accession>
<name>A0AAW2QH85_SESRA</name>
<gene>
    <name evidence="1" type="ORF">Sradi_3606900</name>
</gene>
<dbReference type="InterPro" id="IPR006502">
    <property type="entry name" value="PDDEXK-like"/>
</dbReference>
<dbReference type="Pfam" id="PF04720">
    <property type="entry name" value="PDDEXK_6"/>
    <property type="match status" value="1"/>
</dbReference>
<organism evidence="1">
    <name type="scientific">Sesamum radiatum</name>
    <name type="common">Black benniseed</name>
    <dbReference type="NCBI Taxonomy" id="300843"/>
    <lineage>
        <taxon>Eukaryota</taxon>
        <taxon>Viridiplantae</taxon>
        <taxon>Streptophyta</taxon>
        <taxon>Embryophyta</taxon>
        <taxon>Tracheophyta</taxon>
        <taxon>Spermatophyta</taxon>
        <taxon>Magnoliopsida</taxon>
        <taxon>eudicotyledons</taxon>
        <taxon>Gunneridae</taxon>
        <taxon>Pentapetalae</taxon>
        <taxon>asterids</taxon>
        <taxon>lamiids</taxon>
        <taxon>Lamiales</taxon>
        <taxon>Pedaliaceae</taxon>
        <taxon>Sesamum</taxon>
    </lineage>
</organism>
<evidence type="ECO:0000313" key="1">
    <source>
        <dbReference type="EMBL" id="KAL0367168.1"/>
    </source>
</evidence>
<dbReference type="EMBL" id="JACGWJ010000015">
    <property type="protein sequence ID" value="KAL0367168.1"/>
    <property type="molecule type" value="Genomic_DNA"/>
</dbReference>
<dbReference type="AlphaFoldDB" id="A0AAW2QH85"/>